<dbReference type="RefSeq" id="WP_344136209.1">
    <property type="nucleotide sequence ID" value="NZ_BAAARA010000021.1"/>
</dbReference>
<dbReference type="PROSITE" id="PS01124">
    <property type="entry name" value="HTH_ARAC_FAMILY_2"/>
    <property type="match status" value="1"/>
</dbReference>
<sequence>MQDVATKAARFIAAHAEEAITLGDVADHVGYSPFHLARSFERTLGQPPGRFLAAHRFQRAKRLLLDTDDRIGDICCAIGFSSQGTFTRRFTAEVGVSPGDFRRLPDRLADAPPRSVAVPGAAPAGGTVAGSAAIGPAARAALGGPAAVYVGLFARRVPGGVPVSGALLDDAGGFRLTGVPPGTYWLMSTAFAAGACPSAHLVPPWNVVGGSPEPVRVAAGSFEHREIELGVVPPWSAPVLVALPPLASPMAQDRRRQLAAAGLPSGSPVHAGSPGSRQ</sequence>
<evidence type="ECO:0000313" key="7">
    <source>
        <dbReference type="Proteomes" id="UP001501218"/>
    </source>
</evidence>
<evidence type="ECO:0000256" key="4">
    <source>
        <dbReference type="SAM" id="MobiDB-lite"/>
    </source>
</evidence>
<dbReference type="PANTHER" id="PTHR46796">
    <property type="entry name" value="HTH-TYPE TRANSCRIPTIONAL ACTIVATOR RHAS-RELATED"/>
    <property type="match status" value="1"/>
</dbReference>
<dbReference type="Gene3D" id="1.10.10.60">
    <property type="entry name" value="Homeodomain-like"/>
    <property type="match status" value="2"/>
</dbReference>
<keyword evidence="7" id="KW-1185">Reference proteome</keyword>
<keyword evidence="1" id="KW-0805">Transcription regulation</keyword>
<name>A0ABN3GSP7_9PSEU</name>
<dbReference type="EMBL" id="BAAARA010000021">
    <property type="protein sequence ID" value="GAA2360154.1"/>
    <property type="molecule type" value="Genomic_DNA"/>
</dbReference>
<keyword evidence="2" id="KW-0238">DNA-binding</keyword>
<dbReference type="InterPro" id="IPR009057">
    <property type="entry name" value="Homeodomain-like_sf"/>
</dbReference>
<comment type="caution">
    <text evidence="6">The sequence shown here is derived from an EMBL/GenBank/DDBJ whole genome shotgun (WGS) entry which is preliminary data.</text>
</comment>
<organism evidence="6 7">
    <name type="scientific">Saccharopolyspora halophila</name>
    <dbReference type="NCBI Taxonomy" id="405551"/>
    <lineage>
        <taxon>Bacteria</taxon>
        <taxon>Bacillati</taxon>
        <taxon>Actinomycetota</taxon>
        <taxon>Actinomycetes</taxon>
        <taxon>Pseudonocardiales</taxon>
        <taxon>Pseudonocardiaceae</taxon>
        <taxon>Saccharopolyspora</taxon>
    </lineage>
</organism>
<dbReference type="SUPFAM" id="SSF46689">
    <property type="entry name" value="Homeodomain-like"/>
    <property type="match status" value="2"/>
</dbReference>
<gene>
    <name evidence="6" type="ORF">GCM10009854_43930</name>
</gene>
<reference evidence="6 7" key="1">
    <citation type="journal article" date="2019" name="Int. J. Syst. Evol. Microbiol.">
        <title>The Global Catalogue of Microorganisms (GCM) 10K type strain sequencing project: providing services to taxonomists for standard genome sequencing and annotation.</title>
        <authorList>
            <consortium name="The Broad Institute Genomics Platform"/>
            <consortium name="The Broad Institute Genome Sequencing Center for Infectious Disease"/>
            <person name="Wu L."/>
            <person name="Ma J."/>
        </authorList>
    </citation>
    <scope>NUCLEOTIDE SEQUENCE [LARGE SCALE GENOMIC DNA]</scope>
    <source>
        <strain evidence="6 7">JCM 16221</strain>
    </source>
</reference>
<feature type="domain" description="HTH araC/xylS-type" evidence="5">
    <location>
        <begin position="6"/>
        <end position="104"/>
    </location>
</feature>
<evidence type="ECO:0000256" key="3">
    <source>
        <dbReference type="ARBA" id="ARBA00023163"/>
    </source>
</evidence>
<dbReference type="InterPro" id="IPR018060">
    <property type="entry name" value="HTH_AraC"/>
</dbReference>
<dbReference type="SMART" id="SM00342">
    <property type="entry name" value="HTH_ARAC"/>
    <property type="match status" value="1"/>
</dbReference>
<evidence type="ECO:0000256" key="1">
    <source>
        <dbReference type="ARBA" id="ARBA00023015"/>
    </source>
</evidence>
<proteinExistence type="predicted"/>
<keyword evidence="3" id="KW-0804">Transcription</keyword>
<accession>A0ABN3GSP7</accession>
<protein>
    <submittedName>
        <fullName evidence="6">AraC family transcriptional regulator</fullName>
    </submittedName>
</protein>
<feature type="region of interest" description="Disordered" evidence="4">
    <location>
        <begin position="253"/>
        <end position="278"/>
    </location>
</feature>
<dbReference type="InterPro" id="IPR050204">
    <property type="entry name" value="AraC_XylS_family_regulators"/>
</dbReference>
<evidence type="ECO:0000256" key="2">
    <source>
        <dbReference type="ARBA" id="ARBA00023125"/>
    </source>
</evidence>
<dbReference type="Pfam" id="PF12833">
    <property type="entry name" value="HTH_18"/>
    <property type="match status" value="1"/>
</dbReference>
<evidence type="ECO:0000313" key="6">
    <source>
        <dbReference type="EMBL" id="GAA2360154.1"/>
    </source>
</evidence>
<dbReference type="Proteomes" id="UP001501218">
    <property type="component" value="Unassembled WGS sequence"/>
</dbReference>
<evidence type="ECO:0000259" key="5">
    <source>
        <dbReference type="PROSITE" id="PS01124"/>
    </source>
</evidence>